<dbReference type="InterPro" id="IPR000375">
    <property type="entry name" value="Dynamin_stalk"/>
</dbReference>
<dbReference type="InterPro" id="IPR003130">
    <property type="entry name" value="GED"/>
</dbReference>
<reference evidence="6" key="1">
    <citation type="journal article" date="2020" name="Stud. Mycol.">
        <title>101 Dothideomycetes genomes: a test case for predicting lifestyles and emergence of pathogens.</title>
        <authorList>
            <person name="Haridas S."/>
            <person name="Albert R."/>
            <person name="Binder M."/>
            <person name="Bloem J."/>
            <person name="Labutti K."/>
            <person name="Salamov A."/>
            <person name="Andreopoulos B."/>
            <person name="Baker S."/>
            <person name="Barry K."/>
            <person name="Bills G."/>
            <person name="Bluhm B."/>
            <person name="Cannon C."/>
            <person name="Castanera R."/>
            <person name="Culley D."/>
            <person name="Daum C."/>
            <person name="Ezra D."/>
            <person name="Gonzalez J."/>
            <person name="Henrissat B."/>
            <person name="Kuo A."/>
            <person name="Liang C."/>
            <person name="Lipzen A."/>
            <person name="Lutzoni F."/>
            <person name="Magnuson J."/>
            <person name="Mondo S."/>
            <person name="Nolan M."/>
            <person name="Ohm R."/>
            <person name="Pangilinan J."/>
            <person name="Park H.-J."/>
            <person name="Ramirez L."/>
            <person name="Alfaro M."/>
            <person name="Sun H."/>
            <person name="Tritt A."/>
            <person name="Yoshinaga Y."/>
            <person name="Zwiers L.-H."/>
            <person name="Turgeon B."/>
            <person name="Goodwin S."/>
            <person name="Spatafora J."/>
            <person name="Crous P."/>
            <person name="Grigoriev I."/>
        </authorList>
    </citation>
    <scope>NUCLEOTIDE SEQUENCE</scope>
    <source>
        <strain evidence="6">CBS 101060</strain>
    </source>
</reference>
<comment type="caution">
    <text evidence="6">The sequence shown here is derived from an EMBL/GenBank/DDBJ whole genome shotgun (WGS) entry which is preliminary data.</text>
</comment>
<feature type="compositionally biased region" description="Polar residues" evidence="3">
    <location>
        <begin position="498"/>
        <end position="509"/>
    </location>
</feature>
<dbReference type="InterPro" id="IPR020850">
    <property type="entry name" value="GED_dom"/>
</dbReference>
<dbReference type="GO" id="GO:0005874">
    <property type="term" value="C:microtubule"/>
    <property type="evidence" value="ECO:0007669"/>
    <property type="project" value="TreeGrafter"/>
</dbReference>
<dbReference type="InterPro" id="IPR001401">
    <property type="entry name" value="Dynamin_GTPase"/>
</dbReference>
<dbReference type="Gene3D" id="3.40.50.300">
    <property type="entry name" value="P-loop containing nucleotide triphosphate hydrolases"/>
    <property type="match status" value="1"/>
</dbReference>
<dbReference type="PRINTS" id="PR00195">
    <property type="entry name" value="DYNAMIN"/>
</dbReference>
<evidence type="ECO:0000313" key="7">
    <source>
        <dbReference type="Proteomes" id="UP000799429"/>
    </source>
</evidence>
<keyword evidence="1" id="KW-0547">Nucleotide-binding</keyword>
<feature type="domain" description="Dynamin-type G" evidence="5">
    <location>
        <begin position="34"/>
        <end position="355"/>
    </location>
</feature>
<evidence type="ECO:0000256" key="2">
    <source>
        <dbReference type="ARBA" id="ARBA00023134"/>
    </source>
</evidence>
<evidence type="ECO:0000313" key="6">
    <source>
        <dbReference type="EMBL" id="KAF2837443.1"/>
    </source>
</evidence>
<dbReference type="Pfam" id="PF02212">
    <property type="entry name" value="GED"/>
    <property type="match status" value="1"/>
</dbReference>
<dbReference type="InterPro" id="IPR045063">
    <property type="entry name" value="Dynamin_N"/>
</dbReference>
<dbReference type="EMBL" id="MU006099">
    <property type="protein sequence ID" value="KAF2837443.1"/>
    <property type="molecule type" value="Genomic_DNA"/>
</dbReference>
<keyword evidence="7" id="KW-1185">Reference proteome</keyword>
<keyword evidence="2" id="KW-0342">GTP-binding</keyword>
<organism evidence="6 7">
    <name type="scientific">Patellaria atrata CBS 101060</name>
    <dbReference type="NCBI Taxonomy" id="1346257"/>
    <lineage>
        <taxon>Eukaryota</taxon>
        <taxon>Fungi</taxon>
        <taxon>Dikarya</taxon>
        <taxon>Ascomycota</taxon>
        <taxon>Pezizomycotina</taxon>
        <taxon>Dothideomycetes</taxon>
        <taxon>Dothideomycetes incertae sedis</taxon>
        <taxon>Patellariales</taxon>
        <taxon>Patellariaceae</taxon>
        <taxon>Patellaria</taxon>
    </lineage>
</organism>
<evidence type="ECO:0000256" key="1">
    <source>
        <dbReference type="ARBA" id="ARBA00022741"/>
    </source>
</evidence>
<accession>A0A9P4S7A5</accession>
<feature type="region of interest" description="Disordered" evidence="3">
    <location>
        <begin position="458"/>
        <end position="509"/>
    </location>
</feature>
<dbReference type="Gene3D" id="1.20.120.1240">
    <property type="entry name" value="Dynamin, middle domain"/>
    <property type="match status" value="1"/>
</dbReference>
<dbReference type="SMART" id="SM00053">
    <property type="entry name" value="DYNc"/>
    <property type="match status" value="1"/>
</dbReference>
<dbReference type="GO" id="GO:0005886">
    <property type="term" value="C:plasma membrane"/>
    <property type="evidence" value="ECO:0007669"/>
    <property type="project" value="TreeGrafter"/>
</dbReference>
<dbReference type="InterPro" id="IPR030381">
    <property type="entry name" value="G_DYNAMIN_dom"/>
</dbReference>
<dbReference type="AlphaFoldDB" id="A0A9P4S7A5"/>
<dbReference type="InterPro" id="IPR022812">
    <property type="entry name" value="Dynamin"/>
</dbReference>
<dbReference type="GO" id="GO:0003924">
    <property type="term" value="F:GTPase activity"/>
    <property type="evidence" value="ECO:0007669"/>
    <property type="project" value="InterPro"/>
</dbReference>
<dbReference type="GO" id="GO:0008017">
    <property type="term" value="F:microtubule binding"/>
    <property type="evidence" value="ECO:0007669"/>
    <property type="project" value="TreeGrafter"/>
</dbReference>
<dbReference type="PANTHER" id="PTHR11566:SF131">
    <property type="entry name" value="GTPASE, PUTATIVE (AFU_ORTHOLOGUE AFUA_6G07630)-RELATED"/>
    <property type="match status" value="1"/>
</dbReference>
<dbReference type="SUPFAM" id="SSF52540">
    <property type="entry name" value="P-loop containing nucleoside triphosphate hydrolases"/>
    <property type="match status" value="1"/>
</dbReference>
<dbReference type="PANTHER" id="PTHR11566">
    <property type="entry name" value="DYNAMIN"/>
    <property type="match status" value="1"/>
</dbReference>
<dbReference type="PROSITE" id="PS51388">
    <property type="entry name" value="GED"/>
    <property type="match status" value="1"/>
</dbReference>
<feature type="compositionally biased region" description="Basic residues" evidence="3">
    <location>
        <begin position="458"/>
        <end position="467"/>
    </location>
</feature>
<dbReference type="GO" id="GO:0005737">
    <property type="term" value="C:cytoplasm"/>
    <property type="evidence" value="ECO:0007669"/>
    <property type="project" value="TreeGrafter"/>
</dbReference>
<dbReference type="PROSITE" id="PS51718">
    <property type="entry name" value="G_DYNAMIN_2"/>
    <property type="match status" value="1"/>
</dbReference>
<dbReference type="Pfam" id="PF00350">
    <property type="entry name" value="Dynamin_N"/>
    <property type="match status" value="1"/>
</dbReference>
<name>A0A9P4S7A5_9PEZI</name>
<protein>
    <recommendedName>
        <fullName evidence="8">P-loop containing nucleoside triphosphate hydrolase protein</fullName>
    </recommendedName>
</protein>
<evidence type="ECO:0008006" key="8">
    <source>
        <dbReference type="Google" id="ProtNLM"/>
    </source>
</evidence>
<gene>
    <name evidence="6" type="ORF">M501DRAFT_937282</name>
</gene>
<dbReference type="Pfam" id="PF01031">
    <property type="entry name" value="Dynamin_M"/>
    <property type="match status" value="1"/>
</dbReference>
<proteinExistence type="predicted"/>
<dbReference type="GO" id="GO:0005525">
    <property type="term" value="F:GTP binding"/>
    <property type="evidence" value="ECO:0007669"/>
    <property type="project" value="InterPro"/>
</dbReference>
<dbReference type="GO" id="GO:0031623">
    <property type="term" value="P:receptor internalization"/>
    <property type="evidence" value="ECO:0007669"/>
    <property type="project" value="TreeGrafter"/>
</dbReference>
<dbReference type="CDD" id="cd08771">
    <property type="entry name" value="DLP_1"/>
    <property type="match status" value="1"/>
</dbReference>
<dbReference type="InterPro" id="IPR027417">
    <property type="entry name" value="P-loop_NTPase"/>
</dbReference>
<evidence type="ECO:0000259" key="5">
    <source>
        <dbReference type="PROSITE" id="PS51718"/>
    </source>
</evidence>
<dbReference type="Proteomes" id="UP000799429">
    <property type="component" value="Unassembled WGS sequence"/>
</dbReference>
<feature type="domain" description="GED" evidence="4">
    <location>
        <begin position="698"/>
        <end position="794"/>
    </location>
</feature>
<evidence type="ECO:0000259" key="4">
    <source>
        <dbReference type="PROSITE" id="PS51388"/>
    </source>
</evidence>
<evidence type="ECO:0000256" key="3">
    <source>
        <dbReference type="SAM" id="MobiDB-lite"/>
    </source>
</evidence>
<dbReference type="OrthoDB" id="5061070at2759"/>
<sequence length="828" mass="93444">MTDFSGPLNELGRGNKELIEAARKLEALGVEMSDIAVPSIVAVGDQSAGKSSLIEGISGVTVPRDTGTCTRCILHINTSTSDSDGHDSWVANVSLVKKYYYFNDQKSAQIHPLAPWVLRESPEITLFKAVQRPDELEDVLRRAQLAILNPRDPPTKYISAPVDPTNMQVDFSPNIVKVEIVHKGLPNLSLFDLPGVVNLMNGASKEHLPALVRALVTDTISQQNTLILLAMSMESDVENSNALPLIKSIEGAMARTIGVITKPDRLPTGKKPSKVWEEIMAGKAFNFGYKCFVTKQPSPEELEQEITHQEARAREQSFFDSWLPEYRRFSDRFGTTKLTAELSNMLAALMKESVPGMKMQLSLKLANIEEELVTLPDPPSATAVHTVKDTISQFAYDVRNGIEGIPSFQKDSQTPSFKHEWREQAQKFRKSLMNIRPKIMPRSAEESADLRDFEIKRRKASQAHVKHNPISIDSGSEYDEAPSTPRKPPVTPKKRKLNSGSVLDTPTLNSARIPQAPADIIYELDQIRGILRQFRSSDRPGEVDPAAIDHLISISLGEWDVPTMVFLDATMDGLLSHVEIAFNNSFSRWLGSDFAKKTRDISSTFLLKLVDEQRIIATRALLWERYKPLSMDEEGLEEQEKKELDSLRNSRAEKLHEFQLKMNDKAAEKFPAEEYYRKLLGKNDRQKWLDITDPFHREITAMSRVRGYYNVVCQSFVNTIVKCVQAELFEGLKKHLSDEITTKLELHGSDLQNRCVQLLAEDPERERRRIHLKKEKAQLLEAQKVLKNLDKVIPQHRGTFERTLVMSPAPGPSRFEASLNAYVEDEPM</sequence>